<dbReference type="GO" id="GO:0042128">
    <property type="term" value="P:nitrate assimilation"/>
    <property type="evidence" value="ECO:0007669"/>
    <property type="project" value="UniProtKB-KW"/>
</dbReference>
<dbReference type="GO" id="GO:0008482">
    <property type="term" value="F:sulfite oxidase activity"/>
    <property type="evidence" value="ECO:0007669"/>
    <property type="project" value="TreeGrafter"/>
</dbReference>
<dbReference type="GO" id="GO:0030151">
    <property type="term" value="F:molybdenum ion binding"/>
    <property type="evidence" value="ECO:0007669"/>
    <property type="project" value="InterPro"/>
</dbReference>
<feature type="region of interest" description="Disordered" evidence="16">
    <location>
        <begin position="121"/>
        <end position="191"/>
    </location>
</feature>
<dbReference type="AlphaFoldDB" id="A0A8E2JZY2"/>
<dbReference type="Pfam" id="PF00970">
    <property type="entry name" value="FAD_binding_6"/>
    <property type="match status" value="2"/>
</dbReference>
<keyword evidence="11" id="KW-0479">Metal-binding</keyword>
<evidence type="ECO:0000256" key="10">
    <source>
        <dbReference type="ARBA" id="ARBA00022630"/>
    </source>
</evidence>
<evidence type="ECO:0000256" key="3">
    <source>
        <dbReference type="ARBA" id="ARBA00001974"/>
    </source>
</evidence>
<dbReference type="EC" id="1.7.1.3" evidence="7"/>
<comment type="function">
    <text evidence="4">Nitrate reductase is a key enzyme involved in the first step of nitrate assimilation in plants, fungi and bacteria.</text>
</comment>
<dbReference type="EMBL" id="KV748475">
    <property type="protein sequence ID" value="OCL15197.1"/>
    <property type="molecule type" value="Genomic_DNA"/>
</dbReference>
<dbReference type="PANTHER" id="PTHR19372:SF7">
    <property type="entry name" value="SULFITE OXIDASE, MITOCHONDRIAL"/>
    <property type="match status" value="1"/>
</dbReference>
<dbReference type="Pfam" id="PF03404">
    <property type="entry name" value="Mo-co_dimer"/>
    <property type="match status" value="1"/>
</dbReference>
<feature type="domain" description="Cytochrome b5 heme-binding" evidence="17">
    <location>
        <begin position="659"/>
        <end position="737"/>
    </location>
</feature>
<dbReference type="SUPFAM" id="SSF52343">
    <property type="entry name" value="Ferredoxin reductase-like, C-terminal NADP-linked domain"/>
    <property type="match status" value="1"/>
</dbReference>
<evidence type="ECO:0000256" key="7">
    <source>
        <dbReference type="ARBA" id="ARBA00012673"/>
    </source>
</evidence>
<accession>A0A8E2JZY2</accession>
<feature type="domain" description="FAD-binding FR-type" evidence="18">
    <location>
        <begin position="770"/>
        <end position="910"/>
    </location>
</feature>
<feature type="compositionally biased region" description="Basic and acidic residues" evidence="16">
    <location>
        <begin position="60"/>
        <end position="81"/>
    </location>
</feature>
<dbReference type="InterPro" id="IPR008333">
    <property type="entry name" value="Cbr1-like_FAD-bd_dom"/>
</dbReference>
<evidence type="ECO:0000259" key="17">
    <source>
        <dbReference type="PROSITE" id="PS50255"/>
    </source>
</evidence>
<comment type="catalytic activity">
    <reaction evidence="15">
        <text>nitrite + NADP(+) + H2O = nitrate + NADPH + H(+)</text>
        <dbReference type="Rhea" id="RHEA:19061"/>
        <dbReference type="ChEBI" id="CHEBI:15377"/>
        <dbReference type="ChEBI" id="CHEBI:15378"/>
        <dbReference type="ChEBI" id="CHEBI:16301"/>
        <dbReference type="ChEBI" id="CHEBI:17632"/>
        <dbReference type="ChEBI" id="CHEBI:57783"/>
        <dbReference type="ChEBI" id="CHEBI:58349"/>
        <dbReference type="EC" id="1.7.1.3"/>
    </reaction>
</comment>
<dbReference type="InterPro" id="IPR005066">
    <property type="entry name" value="MoCF_OxRdtse_dimer"/>
</dbReference>
<evidence type="ECO:0000256" key="5">
    <source>
        <dbReference type="ARBA" id="ARBA00006253"/>
    </source>
</evidence>
<dbReference type="CDD" id="cd06183">
    <property type="entry name" value="cyt_b5_reduct_like"/>
    <property type="match status" value="1"/>
</dbReference>
<dbReference type="PROSITE" id="PS51384">
    <property type="entry name" value="FAD_FR"/>
    <property type="match status" value="1"/>
</dbReference>
<evidence type="ECO:0000256" key="6">
    <source>
        <dbReference type="ARBA" id="ARBA00011738"/>
    </source>
</evidence>
<dbReference type="InterPro" id="IPR000572">
    <property type="entry name" value="OxRdtase_Mopterin-bd_dom"/>
</dbReference>
<dbReference type="GO" id="GO:0043546">
    <property type="term" value="F:molybdopterin cofactor binding"/>
    <property type="evidence" value="ECO:0007669"/>
    <property type="project" value="TreeGrafter"/>
</dbReference>
<organism evidence="19 20">
    <name type="scientific">Glonium stellatum</name>
    <dbReference type="NCBI Taxonomy" id="574774"/>
    <lineage>
        <taxon>Eukaryota</taxon>
        <taxon>Fungi</taxon>
        <taxon>Dikarya</taxon>
        <taxon>Ascomycota</taxon>
        <taxon>Pezizomycotina</taxon>
        <taxon>Dothideomycetes</taxon>
        <taxon>Pleosporomycetidae</taxon>
        <taxon>Gloniales</taxon>
        <taxon>Gloniaceae</taxon>
        <taxon>Glonium</taxon>
    </lineage>
</organism>
<evidence type="ECO:0000256" key="13">
    <source>
        <dbReference type="ARBA" id="ARBA00023002"/>
    </source>
</evidence>
<feature type="compositionally biased region" description="Basic and acidic residues" evidence="16">
    <location>
        <begin position="129"/>
        <end position="143"/>
    </location>
</feature>
<dbReference type="PRINTS" id="PR00407">
    <property type="entry name" value="EUMOPTERIN"/>
</dbReference>
<dbReference type="GO" id="GO:0020037">
    <property type="term" value="F:heme binding"/>
    <property type="evidence" value="ECO:0007669"/>
    <property type="project" value="TreeGrafter"/>
</dbReference>
<dbReference type="GO" id="GO:0050464">
    <property type="term" value="F:nitrate reductase (NADPH) activity"/>
    <property type="evidence" value="ECO:0007669"/>
    <property type="project" value="UniProtKB-EC"/>
</dbReference>
<protein>
    <recommendedName>
        <fullName evidence="8">Nitrate reductase [NADPH]</fullName>
        <ecNumber evidence="7">1.7.1.3</ecNumber>
    </recommendedName>
</protein>
<feature type="compositionally biased region" description="Low complexity" evidence="16">
    <location>
        <begin position="178"/>
        <end position="191"/>
    </location>
</feature>
<dbReference type="Pfam" id="PF00173">
    <property type="entry name" value="Cyt-b5"/>
    <property type="match status" value="1"/>
</dbReference>
<evidence type="ECO:0000256" key="1">
    <source>
        <dbReference type="ARBA" id="ARBA00001924"/>
    </source>
</evidence>
<reference evidence="19 20" key="1">
    <citation type="journal article" date="2016" name="Nat. Commun.">
        <title>Ectomycorrhizal ecology is imprinted in the genome of the dominant symbiotic fungus Cenococcum geophilum.</title>
        <authorList>
            <consortium name="DOE Joint Genome Institute"/>
            <person name="Peter M."/>
            <person name="Kohler A."/>
            <person name="Ohm R.A."/>
            <person name="Kuo A."/>
            <person name="Krutzmann J."/>
            <person name="Morin E."/>
            <person name="Arend M."/>
            <person name="Barry K.W."/>
            <person name="Binder M."/>
            <person name="Choi C."/>
            <person name="Clum A."/>
            <person name="Copeland A."/>
            <person name="Grisel N."/>
            <person name="Haridas S."/>
            <person name="Kipfer T."/>
            <person name="LaButti K."/>
            <person name="Lindquist E."/>
            <person name="Lipzen A."/>
            <person name="Maire R."/>
            <person name="Meier B."/>
            <person name="Mihaltcheva S."/>
            <person name="Molinier V."/>
            <person name="Murat C."/>
            <person name="Poggeler S."/>
            <person name="Quandt C.A."/>
            <person name="Sperisen C."/>
            <person name="Tritt A."/>
            <person name="Tisserant E."/>
            <person name="Crous P.W."/>
            <person name="Henrissat B."/>
            <person name="Nehls U."/>
            <person name="Egli S."/>
            <person name="Spatafora J.W."/>
            <person name="Grigoriev I.V."/>
            <person name="Martin F.M."/>
        </authorList>
    </citation>
    <scope>NUCLEOTIDE SEQUENCE [LARGE SCALE GENOMIC DNA]</scope>
    <source>
        <strain evidence="19 20">CBS 207.34</strain>
    </source>
</reference>
<dbReference type="Gene3D" id="3.40.50.80">
    <property type="entry name" value="Nucleotide-binding domain of ferredoxin-NADP reductase (FNR) module"/>
    <property type="match status" value="1"/>
</dbReference>
<dbReference type="InterPro" id="IPR001199">
    <property type="entry name" value="Cyt_B5-like_heme/steroid-bd"/>
</dbReference>
<dbReference type="SUPFAM" id="SSF55856">
    <property type="entry name" value="Cytochrome b5-like heme/steroid binding domain"/>
    <property type="match status" value="1"/>
</dbReference>
<dbReference type="PROSITE" id="PS50255">
    <property type="entry name" value="CYTOCHROME_B5_2"/>
    <property type="match status" value="1"/>
</dbReference>
<evidence type="ECO:0000256" key="9">
    <source>
        <dbReference type="ARBA" id="ARBA00022505"/>
    </source>
</evidence>
<dbReference type="Pfam" id="PF00174">
    <property type="entry name" value="Oxidored_molyb"/>
    <property type="match status" value="1"/>
</dbReference>
<keyword evidence="9" id="KW-0500">Molybdenum</keyword>
<dbReference type="PANTHER" id="PTHR19372">
    <property type="entry name" value="SULFITE REDUCTASE"/>
    <property type="match status" value="1"/>
</dbReference>
<dbReference type="InterPro" id="IPR017938">
    <property type="entry name" value="Riboflavin_synthase-like_b-brl"/>
</dbReference>
<dbReference type="InterPro" id="IPR036374">
    <property type="entry name" value="OxRdtase_Mopterin-bd_sf"/>
</dbReference>
<evidence type="ECO:0000313" key="20">
    <source>
        <dbReference type="Proteomes" id="UP000250140"/>
    </source>
</evidence>
<dbReference type="Gene3D" id="3.10.120.10">
    <property type="entry name" value="Cytochrome b5-like heme/steroid binding domain"/>
    <property type="match status" value="1"/>
</dbReference>
<dbReference type="InterPro" id="IPR008335">
    <property type="entry name" value="Mopterin_OxRdtase_euk"/>
</dbReference>
<keyword evidence="14" id="KW-0534">Nitrate assimilation</keyword>
<dbReference type="InterPro" id="IPR039261">
    <property type="entry name" value="FNR_nucleotide-bd"/>
</dbReference>
<dbReference type="Proteomes" id="UP000250140">
    <property type="component" value="Unassembled WGS sequence"/>
</dbReference>
<comment type="cofactor">
    <cofactor evidence="2">
        <name>heme</name>
        <dbReference type="ChEBI" id="CHEBI:30413"/>
    </cofactor>
</comment>
<keyword evidence="10" id="KW-0285">Flavoprotein</keyword>
<dbReference type="Pfam" id="PF00175">
    <property type="entry name" value="NAD_binding_1"/>
    <property type="match status" value="1"/>
</dbReference>
<gene>
    <name evidence="19" type="ORF">AOQ84DRAFT_225138</name>
</gene>
<dbReference type="PRINTS" id="PR00406">
    <property type="entry name" value="CYTB5RDTASE"/>
</dbReference>
<dbReference type="InterPro" id="IPR036400">
    <property type="entry name" value="Cyt_B5-like_heme/steroid_sf"/>
</dbReference>
<evidence type="ECO:0000313" key="19">
    <source>
        <dbReference type="EMBL" id="OCL15197.1"/>
    </source>
</evidence>
<dbReference type="SMART" id="SM01117">
    <property type="entry name" value="Cyt-b5"/>
    <property type="match status" value="1"/>
</dbReference>
<dbReference type="SUPFAM" id="SSF56524">
    <property type="entry name" value="Oxidoreductase molybdopterin-binding domain"/>
    <property type="match status" value="1"/>
</dbReference>
<evidence type="ECO:0000259" key="18">
    <source>
        <dbReference type="PROSITE" id="PS51384"/>
    </source>
</evidence>
<dbReference type="OrthoDB" id="432685at2759"/>
<dbReference type="FunFam" id="3.90.420.10:FF:000003">
    <property type="entry name" value="Nitrate reductase"/>
    <property type="match status" value="1"/>
</dbReference>
<dbReference type="Gene3D" id="2.60.40.650">
    <property type="match status" value="1"/>
</dbReference>
<feature type="region of interest" description="Disordered" evidence="16">
    <location>
        <begin position="831"/>
        <end position="861"/>
    </location>
</feature>
<evidence type="ECO:0000256" key="15">
    <source>
        <dbReference type="ARBA" id="ARBA00049155"/>
    </source>
</evidence>
<evidence type="ECO:0000256" key="11">
    <source>
        <dbReference type="ARBA" id="ARBA00022723"/>
    </source>
</evidence>
<dbReference type="SUPFAM" id="SSF81296">
    <property type="entry name" value="E set domains"/>
    <property type="match status" value="1"/>
</dbReference>
<dbReference type="InterPro" id="IPR001433">
    <property type="entry name" value="OxRdtase_FAD/NAD-bd"/>
</dbReference>
<evidence type="ECO:0000256" key="2">
    <source>
        <dbReference type="ARBA" id="ARBA00001971"/>
    </source>
</evidence>
<dbReference type="Gene3D" id="3.90.420.10">
    <property type="entry name" value="Oxidoreductase, molybdopterin-binding domain"/>
    <property type="match status" value="1"/>
</dbReference>
<comment type="subunit">
    <text evidence="6">Homodimer.</text>
</comment>
<evidence type="ECO:0000256" key="12">
    <source>
        <dbReference type="ARBA" id="ARBA00022827"/>
    </source>
</evidence>
<dbReference type="SUPFAM" id="SSF63380">
    <property type="entry name" value="Riboflavin synthase domain-like"/>
    <property type="match status" value="1"/>
</dbReference>
<keyword evidence="13" id="KW-0560">Oxidoreductase</keyword>
<feature type="compositionally biased region" description="Basic and acidic residues" evidence="16">
    <location>
        <begin position="154"/>
        <end position="177"/>
    </location>
</feature>
<comment type="cofactor">
    <cofactor evidence="3">
        <name>FAD</name>
        <dbReference type="ChEBI" id="CHEBI:57692"/>
    </cofactor>
</comment>
<comment type="similarity">
    <text evidence="5">Belongs to the nitrate reductase family.</text>
</comment>
<comment type="cofactor">
    <cofactor evidence="1">
        <name>Mo-molybdopterin</name>
        <dbReference type="ChEBI" id="CHEBI:71302"/>
    </cofactor>
</comment>
<evidence type="ECO:0000256" key="8">
    <source>
        <dbReference type="ARBA" id="ARBA00015499"/>
    </source>
</evidence>
<feature type="region of interest" description="Disordered" evidence="16">
    <location>
        <begin position="59"/>
        <end position="81"/>
    </location>
</feature>
<feature type="compositionally biased region" description="Polar residues" evidence="16">
    <location>
        <begin position="848"/>
        <end position="857"/>
    </location>
</feature>
<keyword evidence="12" id="KW-0274">FAD</keyword>
<keyword evidence="20" id="KW-1185">Reference proteome</keyword>
<evidence type="ECO:0000256" key="4">
    <source>
        <dbReference type="ARBA" id="ARBA00003838"/>
    </source>
</evidence>
<dbReference type="GO" id="GO:0006790">
    <property type="term" value="P:sulfur compound metabolic process"/>
    <property type="evidence" value="ECO:0007669"/>
    <property type="project" value="TreeGrafter"/>
</dbReference>
<proteinExistence type="inferred from homology"/>
<dbReference type="InterPro" id="IPR014756">
    <property type="entry name" value="Ig_E-set"/>
</dbReference>
<dbReference type="InterPro" id="IPR017927">
    <property type="entry name" value="FAD-bd_FR_type"/>
</dbReference>
<evidence type="ECO:0000256" key="14">
    <source>
        <dbReference type="ARBA" id="ARBA00023063"/>
    </source>
</evidence>
<name>A0A8E2JZY2_9PEZI</name>
<sequence length="1054" mass="119153">MGIMPPVMWKVRVKDHPGSSLEEIQSEPDWAIGHEHRIGYKNRQDRFPGLTHADDEIEEAKEQSKEAKKEHEELEERTRKGELVNFRDIIKNQKDLSLRIPENRSIGWRYVLDCSEDWVKNQQPWPANNERKKKEEAKEDGKKQRQVQESSDDQESKPQQENEWKRDQGEGSKHHDAYGNGSDSGYSSDSNNYKTEYEKLIKNLKQNDGQQECPAIQNRTHISIDEADQFTPDNWLPRSSDLIRSTGKHPMNAEAPLSDLFSAGLITPNELHYVRNHGAAPRLIYEFHEIDVNGKMNLSMNDLKKEFKSINIAIALACDGNRRKELNLIKRSKGFNWGPGAVSCAYWRGPLLRDVLLAAGVLEELSKNQSQRRWVNFQGADEPSEGKYATSIPFEYAMDWTNDVILAYEMNGAPLPPDHGYPVRLMVPGYVGGRCVKWLKKIWVSDKENDSYYHIWDNRVLPSFITEKDGEFAEALFHHPDTACYEQNLNSVIAKPAQGERISLTEVRKGHTYRIQGYAYDGGHEVQQVEVSLDDGESWLYCVRKFPDAPIRHGNQYWSWLHWHVDVEIIHLLQAKSITVRCFNVFKNTQPKEPTWNLTGMMNNCWYVIRPEIVQGSSSDIPSILFRHPAEPASGQGGWMKPSVENQIAHAKQEAGAPQKQFTRQEIEKHDKEDDCWIVVNGKVYDATSVLSWHPGGKSAILGHAGKVHQTITEEFSGVHDGFAYQKLKECVLGIVTDKTMNFIKKNAEAAAKGEGQSEEGPDSITLQKHRWVPVKLVDRKPISGDTRTYTFSLPHDKVDLGLGTCQHIQLGFHLKDRMLIRSYTPTRPLLPSAELDSKSGAKGKVNHQPNNDTETNPALHDGTGTFNLTVKTYFPSSAQPGGAMSNILDCMPIGEEIEIRGPTGEIVYNGSGNFIIEDKNHHFARISLVLGGSGITPGYALIARILLSKGDETEIRVVDANKSETDILLKEDLDKFEMDSKGQLKVRHVLSHPNDGWKGLKGHVGEDVIKKNLFEPKESSVVLLCGPPAMIQKAALPALKDWGYIEDQNMFGF</sequence>
<evidence type="ECO:0000256" key="16">
    <source>
        <dbReference type="SAM" id="MobiDB-lite"/>
    </source>
</evidence>
<dbReference type="Gene3D" id="2.40.30.10">
    <property type="entry name" value="Translation factors"/>
    <property type="match status" value="1"/>
</dbReference>